<gene>
    <name evidence="3" type="ORF">F9B16_11470</name>
</gene>
<dbReference type="GO" id="GO:0016811">
    <property type="term" value="F:hydrolase activity, acting on carbon-nitrogen (but not peptide) bonds, in linear amides"/>
    <property type="evidence" value="ECO:0007669"/>
    <property type="project" value="TreeGrafter"/>
</dbReference>
<reference evidence="3 4" key="1">
    <citation type="submission" date="2019-09" db="EMBL/GenBank/DDBJ databases">
        <title>Actinomadura physcomitrii sp. nov., a novel actinomycete isolated from moss [Physcomitrium sphaericum (Ludw) Fuernr].</title>
        <authorList>
            <person name="Liu C."/>
            <person name="Zhuang X."/>
        </authorList>
    </citation>
    <scope>NUCLEOTIDE SEQUENCE [LARGE SCALE GENOMIC DNA]</scope>
    <source>
        <strain evidence="3 4">CYP1-1B</strain>
    </source>
</reference>
<dbReference type="Proteomes" id="UP000483004">
    <property type="component" value="Unassembled WGS sequence"/>
</dbReference>
<accession>A0A6L3W4B9</accession>
<dbReference type="PANTHER" id="PTHR43674:SF16">
    <property type="entry name" value="CARBON-NITROGEN FAMILY, PUTATIVE (AFU_ORTHOLOGUE AFUA_5G02350)-RELATED"/>
    <property type="match status" value="1"/>
</dbReference>
<proteinExistence type="predicted"/>
<dbReference type="GO" id="GO:0016746">
    <property type="term" value="F:acyltransferase activity"/>
    <property type="evidence" value="ECO:0007669"/>
    <property type="project" value="UniProtKB-KW"/>
</dbReference>
<dbReference type="AlphaFoldDB" id="A0A6L3W4B9"/>
<dbReference type="PROSITE" id="PS50263">
    <property type="entry name" value="CN_HYDROLASE"/>
    <property type="match status" value="1"/>
</dbReference>
<name>A0A6L3W4B9_9ACTN</name>
<dbReference type="InterPro" id="IPR003010">
    <property type="entry name" value="C-N_Hydrolase"/>
</dbReference>
<keyword evidence="4" id="KW-1185">Reference proteome</keyword>
<dbReference type="Pfam" id="PF00795">
    <property type="entry name" value="CN_hydrolase"/>
    <property type="match status" value="1"/>
</dbReference>
<dbReference type="CDD" id="cd07585">
    <property type="entry name" value="nitrilase_7"/>
    <property type="match status" value="1"/>
</dbReference>
<evidence type="ECO:0000256" key="1">
    <source>
        <dbReference type="ARBA" id="ARBA00022801"/>
    </source>
</evidence>
<organism evidence="3 4">
    <name type="scientific">Actinomadura montaniterrae</name>
    <dbReference type="NCBI Taxonomy" id="1803903"/>
    <lineage>
        <taxon>Bacteria</taxon>
        <taxon>Bacillati</taxon>
        <taxon>Actinomycetota</taxon>
        <taxon>Actinomycetes</taxon>
        <taxon>Streptosporangiales</taxon>
        <taxon>Thermomonosporaceae</taxon>
        <taxon>Actinomadura</taxon>
    </lineage>
</organism>
<keyword evidence="3" id="KW-0012">Acyltransferase</keyword>
<comment type="caution">
    <text evidence="3">The sequence shown here is derived from an EMBL/GenBank/DDBJ whole genome shotgun (WGS) entry which is preliminary data.</text>
</comment>
<dbReference type="InterPro" id="IPR050345">
    <property type="entry name" value="Aliph_Amidase/BUP"/>
</dbReference>
<sequence>MRCATVQFEHRPDDKAYNLARIEHFTTRAAEAGARVVVFPEMCVTGYWHLRRQTADRLQELAEPVSGPSLTFVRGLAGTLGVAVGVGFLEIDDQGCLFNSYAMCLPDGRVHVHRKLHAFEHEAISSGDRFTVFDTPWGVRMGVLICWDNNLVENVRATALLGAVVLIAPHQTGGTASRSPHGMRPIPLELWRGRDRDRQSIEAEFRGPNGREWLMRWLPSRAHDNGLFLLFSNGVGEDDDEVRTGNAMILDPYGRILAETWAAEDTMVVADLDLDLLPMSTGRRWIQGRRPELYEILTRRFGGERDARSARFSTEPVPLHRPR</sequence>
<evidence type="ECO:0000313" key="3">
    <source>
        <dbReference type="EMBL" id="KAB2383670.1"/>
    </source>
</evidence>
<keyword evidence="3" id="KW-0808">Transferase</keyword>
<evidence type="ECO:0000313" key="4">
    <source>
        <dbReference type="Proteomes" id="UP000483004"/>
    </source>
</evidence>
<feature type="domain" description="CN hydrolase" evidence="2">
    <location>
        <begin position="1"/>
        <end position="274"/>
    </location>
</feature>
<dbReference type="OrthoDB" id="9811121at2"/>
<dbReference type="SUPFAM" id="SSF56317">
    <property type="entry name" value="Carbon-nitrogen hydrolase"/>
    <property type="match status" value="1"/>
</dbReference>
<protein>
    <submittedName>
        <fullName evidence="3">Acyltransferase</fullName>
    </submittedName>
</protein>
<keyword evidence="1" id="KW-0378">Hydrolase</keyword>
<dbReference type="InterPro" id="IPR036526">
    <property type="entry name" value="C-N_Hydrolase_sf"/>
</dbReference>
<dbReference type="PANTHER" id="PTHR43674">
    <property type="entry name" value="NITRILASE C965.09-RELATED"/>
    <property type="match status" value="1"/>
</dbReference>
<dbReference type="Gene3D" id="3.60.110.10">
    <property type="entry name" value="Carbon-nitrogen hydrolase"/>
    <property type="match status" value="1"/>
</dbReference>
<dbReference type="EMBL" id="WBMR01000023">
    <property type="protein sequence ID" value="KAB2383670.1"/>
    <property type="molecule type" value="Genomic_DNA"/>
</dbReference>
<dbReference type="RefSeq" id="WP_151539999.1">
    <property type="nucleotide sequence ID" value="NZ_WBMR01000023.1"/>
</dbReference>
<evidence type="ECO:0000259" key="2">
    <source>
        <dbReference type="PROSITE" id="PS50263"/>
    </source>
</evidence>